<sequence>MPHWPKLVTSPIPLNNNLVVRRDQRVVVTPKLPLIARPDAIQAHVDYRNRDLVAEHMTTSRPCFRGGMTRGYQTHIVATTGISAELLPDMLSTQMVLDHPKLADRASGGARGSHGEQIHGGVYDCVFPCITADDMGWDDEVLVEGGNDVDDIVVVPTAQLVQVQRRRRASQPRPQNMTTRRTLLMYYDEDSQVFLLRDAEATVPHVGSTVPTVEESLPLSPAKTLLQLVHPWKCHVQDVVEITSPEDTKIQMPKSKKKRVHFKVESPKRNRNNTPPLSTDPKALARREAIDDVCSTSPRVESETLVRDVKTQDAPGFVERNPSTLPSSSSLVVFPTDEGSLRLAIDEPNKGALKIQPEGVLATDLDVIQSLLTALVDQVVASIAIPPAIEEPGLAIAMDILEAVLDRVFNPLSCQDRHRHPNSQPLPAATVNNQRVQKTLLKACTQPKAASPHLSPKKSLKKAHQNNQSTKSQSVLPPTNSNDSAAPETLMTLEIEGRWGPLVERLRRDPTIPRPLSQIEWCTGISDVHVKQRRDGVHGLRCTFSNVTGEYWGDDEY</sequence>
<protein>
    <submittedName>
        <fullName evidence="2">Uncharacterized protein</fullName>
    </submittedName>
</protein>
<dbReference type="RefSeq" id="XP_009826876.1">
    <property type="nucleotide sequence ID" value="XM_009828574.1"/>
</dbReference>
<feature type="compositionally biased region" description="Polar residues" evidence="1">
    <location>
        <begin position="465"/>
        <end position="484"/>
    </location>
</feature>
<organism evidence="2">
    <name type="scientific">Aphanomyces astaci</name>
    <name type="common">Crayfish plague agent</name>
    <dbReference type="NCBI Taxonomy" id="112090"/>
    <lineage>
        <taxon>Eukaryota</taxon>
        <taxon>Sar</taxon>
        <taxon>Stramenopiles</taxon>
        <taxon>Oomycota</taxon>
        <taxon>Saprolegniomycetes</taxon>
        <taxon>Saprolegniales</taxon>
        <taxon>Verrucalvaceae</taxon>
        <taxon>Aphanomyces</taxon>
    </lineage>
</organism>
<dbReference type="AlphaFoldDB" id="W4GVU9"/>
<evidence type="ECO:0000313" key="2">
    <source>
        <dbReference type="EMBL" id="ETV83446.1"/>
    </source>
</evidence>
<name>W4GVU9_APHAT</name>
<feature type="region of interest" description="Disordered" evidence="1">
    <location>
        <begin position="445"/>
        <end position="485"/>
    </location>
</feature>
<evidence type="ECO:0000256" key="1">
    <source>
        <dbReference type="SAM" id="MobiDB-lite"/>
    </source>
</evidence>
<proteinExistence type="predicted"/>
<feature type="region of interest" description="Disordered" evidence="1">
    <location>
        <begin position="249"/>
        <end position="280"/>
    </location>
</feature>
<dbReference type="GeneID" id="20806169"/>
<dbReference type="OrthoDB" id="10687517at2759"/>
<dbReference type="VEuPathDB" id="FungiDB:H257_04173"/>
<feature type="compositionally biased region" description="Basic residues" evidence="1">
    <location>
        <begin position="455"/>
        <end position="464"/>
    </location>
</feature>
<reference evidence="2" key="1">
    <citation type="submission" date="2013-12" db="EMBL/GenBank/DDBJ databases">
        <title>The Genome Sequence of Aphanomyces astaci APO3.</title>
        <authorList>
            <consortium name="The Broad Institute Genomics Platform"/>
            <person name="Russ C."/>
            <person name="Tyler B."/>
            <person name="van West P."/>
            <person name="Dieguez-Uribeondo J."/>
            <person name="Young S.K."/>
            <person name="Zeng Q."/>
            <person name="Gargeya S."/>
            <person name="Fitzgerald M."/>
            <person name="Abouelleil A."/>
            <person name="Alvarado L."/>
            <person name="Chapman S.B."/>
            <person name="Gainer-Dewar J."/>
            <person name="Goldberg J."/>
            <person name="Griggs A."/>
            <person name="Gujja S."/>
            <person name="Hansen M."/>
            <person name="Howarth C."/>
            <person name="Imamovic A."/>
            <person name="Ireland A."/>
            <person name="Larimer J."/>
            <person name="McCowan C."/>
            <person name="Murphy C."/>
            <person name="Pearson M."/>
            <person name="Poon T.W."/>
            <person name="Priest M."/>
            <person name="Roberts A."/>
            <person name="Saif S."/>
            <person name="Shea T."/>
            <person name="Sykes S."/>
            <person name="Wortman J."/>
            <person name="Nusbaum C."/>
            <person name="Birren B."/>
        </authorList>
    </citation>
    <scope>NUCLEOTIDE SEQUENCE [LARGE SCALE GENOMIC DNA]</scope>
    <source>
        <strain evidence="2">APO3</strain>
    </source>
</reference>
<dbReference type="EMBL" id="KI913120">
    <property type="protein sequence ID" value="ETV83446.1"/>
    <property type="molecule type" value="Genomic_DNA"/>
</dbReference>
<accession>W4GVU9</accession>
<gene>
    <name evidence="2" type="ORF">H257_04173</name>
</gene>